<accession>A0A6B8KE77</accession>
<evidence type="ECO:0000313" key="2">
    <source>
        <dbReference type="EMBL" id="QGM45912.1"/>
    </source>
</evidence>
<protein>
    <submittedName>
        <fullName evidence="2">WD40 repeat domain-containing protein</fullName>
    </submittedName>
</protein>
<dbReference type="SUPFAM" id="SSF101908">
    <property type="entry name" value="Putative isomerase YbhE"/>
    <property type="match status" value="1"/>
</dbReference>
<evidence type="ECO:0000259" key="1">
    <source>
        <dbReference type="Pfam" id="PF12894"/>
    </source>
</evidence>
<dbReference type="SMART" id="SM00320">
    <property type="entry name" value="WD40"/>
    <property type="match status" value="2"/>
</dbReference>
<dbReference type="OrthoDB" id="9814620at2"/>
<dbReference type="Pfam" id="PF00400">
    <property type="entry name" value="WD40"/>
    <property type="match status" value="1"/>
</dbReference>
<dbReference type="KEGG" id="mhey:H2LOC_009465"/>
<gene>
    <name evidence="2" type="ORF">H2LOC_009465</name>
</gene>
<dbReference type="InterPro" id="IPR015943">
    <property type="entry name" value="WD40/YVTN_repeat-like_dom_sf"/>
</dbReference>
<dbReference type="InterPro" id="IPR024977">
    <property type="entry name" value="Apc4-like_WD40_dom"/>
</dbReference>
<reference evidence="2 3" key="1">
    <citation type="submission" date="2019-11" db="EMBL/GenBank/DDBJ databases">
        <title>The genome sequence of Methylocystis heyeri.</title>
        <authorList>
            <person name="Oshkin I.Y."/>
            <person name="Miroshnikov K."/>
            <person name="Dedysh S.N."/>
        </authorList>
    </citation>
    <scope>NUCLEOTIDE SEQUENCE [LARGE SCALE GENOMIC DNA]</scope>
    <source>
        <strain evidence="2 3">H2</strain>
    </source>
</reference>
<dbReference type="RefSeq" id="WP_136496179.1">
    <property type="nucleotide sequence ID" value="NZ_CP046052.1"/>
</dbReference>
<dbReference type="PANTHER" id="PTHR19879:SF9">
    <property type="entry name" value="TRANSCRIPTION INITIATION FACTOR TFIID SUBUNIT 5"/>
    <property type="match status" value="1"/>
</dbReference>
<dbReference type="Gene3D" id="2.130.10.10">
    <property type="entry name" value="YVTN repeat-like/Quinoprotein amine dehydrogenase"/>
    <property type="match status" value="2"/>
</dbReference>
<name>A0A6B8KE77_9HYPH</name>
<feature type="domain" description="Anaphase-promoting complex subunit 4-like WD40" evidence="1">
    <location>
        <begin position="265"/>
        <end position="329"/>
    </location>
</feature>
<keyword evidence="3" id="KW-1185">Reference proteome</keyword>
<proteinExistence type="predicted"/>
<dbReference type="Pfam" id="PF12894">
    <property type="entry name" value="ANAPC4_WD40"/>
    <property type="match status" value="1"/>
</dbReference>
<dbReference type="InterPro" id="IPR001680">
    <property type="entry name" value="WD40_rpt"/>
</dbReference>
<sequence>MTDAATSLTSSVTPIEAGEAVISAAFIETAPILALANGVALLPATGKRAAAHADGAILCTASDGRRMATGGDDGRLVEVDAAGNIKEIADEGGKWIDAVALRSDGAIAWTAGRAARARAASGETRSLDLPSASRGLAFMHKGYRLAIAHYNGVSLWFPGAQAKPETLEWKGSHLDVTLSPDGRFLITSMQENALHGWRLSDNKHMRMSGYPAKTRSLSWSPDGKWLATSGADACILWPFQGKDGPMGAEPRECGVRAGVQATRVAFHPTALVIAVGYEDGMVLLCRVTDGSELLVRRPDSGPDARISALAWDARGARLLFGGENGAAGLLALPQA</sequence>
<dbReference type="PANTHER" id="PTHR19879">
    <property type="entry name" value="TRANSCRIPTION INITIATION FACTOR TFIID"/>
    <property type="match status" value="1"/>
</dbReference>
<evidence type="ECO:0000313" key="3">
    <source>
        <dbReference type="Proteomes" id="UP000309061"/>
    </source>
</evidence>
<dbReference type="EMBL" id="CP046052">
    <property type="protein sequence ID" value="QGM45912.1"/>
    <property type="molecule type" value="Genomic_DNA"/>
</dbReference>
<dbReference type="AlphaFoldDB" id="A0A6B8KE77"/>
<organism evidence="2 3">
    <name type="scientific">Methylocystis heyeri</name>
    <dbReference type="NCBI Taxonomy" id="391905"/>
    <lineage>
        <taxon>Bacteria</taxon>
        <taxon>Pseudomonadati</taxon>
        <taxon>Pseudomonadota</taxon>
        <taxon>Alphaproteobacteria</taxon>
        <taxon>Hyphomicrobiales</taxon>
        <taxon>Methylocystaceae</taxon>
        <taxon>Methylocystis</taxon>
    </lineage>
</organism>
<dbReference type="Proteomes" id="UP000309061">
    <property type="component" value="Chromosome"/>
</dbReference>